<dbReference type="RefSeq" id="WP_006993911.1">
    <property type="nucleotide sequence ID" value="NZ_JBBMQS010000004.1"/>
</dbReference>
<accession>A0ABU9SU45</accession>
<dbReference type="PANTHER" id="PTHR43031:SF1">
    <property type="entry name" value="PYRIDINE NUCLEOTIDE-DISULPHIDE OXIDOREDUCTASE"/>
    <property type="match status" value="1"/>
</dbReference>
<name>A0ABU9SU45_9ALTE</name>
<proteinExistence type="predicted"/>
<gene>
    <name evidence="2" type="ORF">WNY77_08415</name>
</gene>
<dbReference type="Gene3D" id="3.40.250.10">
    <property type="entry name" value="Rhodanese-like domain"/>
    <property type="match status" value="1"/>
</dbReference>
<dbReference type="Pfam" id="PF00581">
    <property type="entry name" value="Rhodanese"/>
    <property type="match status" value="1"/>
</dbReference>
<organism evidence="2 3">
    <name type="scientific">Paraglaciecola mesophila</name>
    <dbReference type="NCBI Taxonomy" id="197222"/>
    <lineage>
        <taxon>Bacteria</taxon>
        <taxon>Pseudomonadati</taxon>
        <taxon>Pseudomonadota</taxon>
        <taxon>Gammaproteobacteria</taxon>
        <taxon>Alteromonadales</taxon>
        <taxon>Alteromonadaceae</taxon>
        <taxon>Paraglaciecola</taxon>
    </lineage>
</organism>
<sequence>MAKTLLEIVEEIKQHIPHFDCDTAAVNRKKDNGLLIDVREPSEHETESVTGAINIPRGILEMKMLTLEPNRSRPIYLHCASAVRAALSAEQLHRVGYTHLYVVTGDLKNIIQAHST</sequence>
<keyword evidence="3" id="KW-1185">Reference proteome</keyword>
<dbReference type="InterPro" id="IPR001763">
    <property type="entry name" value="Rhodanese-like_dom"/>
</dbReference>
<dbReference type="SMART" id="SM00450">
    <property type="entry name" value="RHOD"/>
    <property type="match status" value="1"/>
</dbReference>
<feature type="domain" description="Rhodanese" evidence="1">
    <location>
        <begin position="29"/>
        <end position="116"/>
    </location>
</feature>
<dbReference type="SUPFAM" id="SSF52821">
    <property type="entry name" value="Rhodanese/Cell cycle control phosphatase"/>
    <property type="match status" value="1"/>
</dbReference>
<evidence type="ECO:0000259" key="1">
    <source>
        <dbReference type="PROSITE" id="PS50206"/>
    </source>
</evidence>
<comment type="caution">
    <text evidence="2">The sequence shown here is derived from an EMBL/GenBank/DDBJ whole genome shotgun (WGS) entry which is preliminary data.</text>
</comment>
<dbReference type="PROSITE" id="PS50206">
    <property type="entry name" value="RHODANESE_3"/>
    <property type="match status" value="1"/>
</dbReference>
<reference evidence="2 3" key="1">
    <citation type="submission" date="2024-03" db="EMBL/GenBank/DDBJ databases">
        <title>Community enrichment and isolation of bacterial strains for fucoidan degradation.</title>
        <authorList>
            <person name="Sichert A."/>
        </authorList>
    </citation>
    <scope>NUCLEOTIDE SEQUENCE [LARGE SCALE GENOMIC DNA]</scope>
    <source>
        <strain evidence="2 3">AS12</strain>
    </source>
</reference>
<dbReference type="Proteomes" id="UP001461163">
    <property type="component" value="Unassembled WGS sequence"/>
</dbReference>
<evidence type="ECO:0000313" key="2">
    <source>
        <dbReference type="EMBL" id="MEM5497411.1"/>
    </source>
</evidence>
<dbReference type="EMBL" id="JBBMQS010000004">
    <property type="protein sequence ID" value="MEM5497411.1"/>
    <property type="molecule type" value="Genomic_DNA"/>
</dbReference>
<dbReference type="PANTHER" id="PTHR43031">
    <property type="entry name" value="FAD-DEPENDENT OXIDOREDUCTASE"/>
    <property type="match status" value="1"/>
</dbReference>
<dbReference type="InterPro" id="IPR050229">
    <property type="entry name" value="GlpE_sulfurtransferase"/>
</dbReference>
<dbReference type="InterPro" id="IPR036873">
    <property type="entry name" value="Rhodanese-like_dom_sf"/>
</dbReference>
<dbReference type="CDD" id="cd00158">
    <property type="entry name" value="RHOD"/>
    <property type="match status" value="1"/>
</dbReference>
<evidence type="ECO:0000313" key="3">
    <source>
        <dbReference type="Proteomes" id="UP001461163"/>
    </source>
</evidence>
<protein>
    <submittedName>
        <fullName evidence="2">Rhodanese-like domain-containing protein</fullName>
    </submittedName>
</protein>